<sequence>MKSWITTLALLLSVITTLVHADEWQDWSRFKAVYMTPQGRIVDGSDKRLITTSEGQSYALFFALVANDRKAFDLLYNWTQQNLAQGDLTARLPAWLWGKTSQGYGVLDANSASDSDLWIAYTLIEAGRLWGDDYYQNVGYLLAERILREETVAFGPGNRQLLPGKQGFELQGKVKLNPSYTPMPLLAAFASRDTKGEWKDLYQGSLKLLTTSQAKGVSPDWLLYDGNAISYDQQTTDIGNYNAIRSYLWAGMMPNAIDGYQPIIDSLTSFAKQSMTQGFAPLNTYAQTGRLEKKGPVGFDAALLPLLMIHSSTDVADLWANRIRTNLVTDRNDEYYNNVLALFGLGWYDNQYRFSDTGELLLPWAEKGEQ</sequence>
<reference evidence="9 10" key="1">
    <citation type="submission" date="2014-09" db="EMBL/GenBank/DDBJ databases">
        <title>Vibrio maritimus JCM 19235. (C45) whole genome shotgun sequence.</title>
        <authorList>
            <person name="Sawabe T."/>
            <person name="Meirelles P."/>
            <person name="Nakanishi M."/>
            <person name="Sayaka M."/>
            <person name="Hattori M."/>
            <person name="Ohkuma M."/>
        </authorList>
    </citation>
    <scope>NUCLEOTIDE SEQUENCE [LARGE SCALE GENOMIC DNA]</scope>
    <source>
        <strain evidence="10">JCM19235</strain>
    </source>
</reference>
<name>A0A090RW88_9VIBR</name>
<gene>
    <name evidence="9" type="ORF">JCM19235_857</name>
</gene>
<evidence type="ECO:0000256" key="5">
    <source>
        <dbReference type="ARBA" id="ARBA00023001"/>
    </source>
</evidence>
<evidence type="ECO:0000256" key="1">
    <source>
        <dbReference type="ARBA" id="ARBA00000966"/>
    </source>
</evidence>
<dbReference type="SUPFAM" id="SSF48208">
    <property type="entry name" value="Six-hairpin glycosidases"/>
    <property type="match status" value="1"/>
</dbReference>
<dbReference type="EMBL" id="BBMR01000004">
    <property type="protein sequence ID" value="GAL19501.1"/>
    <property type="molecule type" value="Genomic_DNA"/>
</dbReference>
<dbReference type="EC" id="3.2.1.4" evidence="3"/>
<protein>
    <recommendedName>
        <fullName evidence="3">cellulase</fullName>
        <ecNumber evidence="3">3.2.1.4</ecNumber>
    </recommendedName>
</protein>
<dbReference type="GO" id="GO:0030245">
    <property type="term" value="P:cellulose catabolic process"/>
    <property type="evidence" value="ECO:0007669"/>
    <property type="project" value="UniProtKB-KW"/>
</dbReference>
<evidence type="ECO:0000256" key="4">
    <source>
        <dbReference type="ARBA" id="ARBA00022801"/>
    </source>
</evidence>
<dbReference type="GO" id="GO:0008810">
    <property type="term" value="F:cellulase activity"/>
    <property type="evidence" value="ECO:0007669"/>
    <property type="project" value="UniProtKB-EC"/>
</dbReference>
<comment type="similarity">
    <text evidence="2">Belongs to the glycosyl hydrolase 8 (cellulase D) family.</text>
</comment>
<evidence type="ECO:0000256" key="6">
    <source>
        <dbReference type="ARBA" id="ARBA00023295"/>
    </source>
</evidence>
<dbReference type="Proteomes" id="UP000029228">
    <property type="component" value="Unassembled WGS sequence"/>
</dbReference>
<keyword evidence="5" id="KW-0136">Cellulose degradation</keyword>
<dbReference type="InterPro" id="IPR002037">
    <property type="entry name" value="Glyco_hydro_8"/>
</dbReference>
<comment type="catalytic activity">
    <reaction evidence="1">
        <text>Endohydrolysis of (1-&gt;4)-beta-D-glucosidic linkages in cellulose, lichenin and cereal beta-D-glucans.</text>
        <dbReference type="EC" id="3.2.1.4"/>
    </reaction>
</comment>
<keyword evidence="8" id="KW-0732">Signal</keyword>
<keyword evidence="10" id="KW-1185">Reference proteome</keyword>
<evidence type="ECO:0000313" key="9">
    <source>
        <dbReference type="EMBL" id="GAL19501.1"/>
    </source>
</evidence>
<evidence type="ECO:0000256" key="7">
    <source>
        <dbReference type="ARBA" id="ARBA00023326"/>
    </source>
</evidence>
<evidence type="ECO:0000313" key="10">
    <source>
        <dbReference type="Proteomes" id="UP000029228"/>
    </source>
</evidence>
<dbReference type="InterPro" id="IPR012341">
    <property type="entry name" value="6hp_glycosidase-like_sf"/>
</dbReference>
<accession>A0A090RW88</accession>
<reference evidence="9 10" key="2">
    <citation type="submission" date="2014-09" db="EMBL/GenBank/DDBJ databases">
        <authorList>
            <consortium name="NBRP consortium"/>
            <person name="Sawabe T."/>
            <person name="Meirelles P."/>
            <person name="Nakanishi M."/>
            <person name="Sayaka M."/>
            <person name="Hattori M."/>
            <person name="Ohkuma M."/>
        </authorList>
    </citation>
    <scope>NUCLEOTIDE SEQUENCE [LARGE SCALE GENOMIC DNA]</scope>
    <source>
        <strain evidence="10">JCM19235</strain>
    </source>
</reference>
<dbReference type="PRINTS" id="PR00735">
    <property type="entry name" value="GLHYDRLASE8"/>
</dbReference>
<dbReference type="STRING" id="990268.JCM19235_857"/>
<evidence type="ECO:0000256" key="3">
    <source>
        <dbReference type="ARBA" id="ARBA00012601"/>
    </source>
</evidence>
<dbReference type="AlphaFoldDB" id="A0A090RW88"/>
<feature type="chain" id="PRO_5001862756" description="cellulase" evidence="8">
    <location>
        <begin position="22"/>
        <end position="370"/>
    </location>
</feature>
<dbReference type="NCBIfam" id="NF008305">
    <property type="entry name" value="PRK11097.1"/>
    <property type="match status" value="1"/>
</dbReference>
<dbReference type="Gene3D" id="1.50.10.10">
    <property type="match status" value="1"/>
</dbReference>
<keyword evidence="4 9" id="KW-0378">Hydrolase</keyword>
<dbReference type="OrthoDB" id="9766708at2"/>
<keyword evidence="6 9" id="KW-0326">Glycosidase</keyword>
<proteinExistence type="inferred from homology"/>
<comment type="caution">
    <text evidence="9">The sequence shown here is derived from an EMBL/GenBank/DDBJ whole genome shotgun (WGS) entry which is preliminary data.</text>
</comment>
<evidence type="ECO:0000256" key="2">
    <source>
        <dbReference type="ARBA" id="ARBA00009209"/>
    </source>
</evidence>
<keyword evidence="7" id="KW-0624">Polysaccharide degradation</keyword>
<organism evidence="9 10">
    <name type="scientific">Vibrio maritimus</name>
    <dbReference type="NCBI Taxonomy" id="990268"/>
    <lineage>
        <taxon>Bacteria</taxon>
        <taxon>Pseudomonadati</taxon>
        <taxon>Pseudomonadota</taxon>
        <taxon>Gammaproteobacteria</taxon>
        <taxon>Vibrionales</taxon>
        <taxon>Vibrionaceae</taxon>
        <taxon>Vibrio</taxon>
    </lineage>
</organism>
<evidence type="ECO:0000256" key="8">
    <source>
        <dbReference type="SAM" id="SignalP"/>
    </source>
</evidence>
<dbReference type="InterPro" id="IPR008928">
    <property type="entry name" value="6-hairpin_glycosidase_sf"/>
</dbReference>
<keyword evidence="7" id="KW-0119">Carbohydrate metabolism</keyword>
<feature type="signal peptide" evidence="8">
    <location>
        <begin position="1"/>
        <end position="21"/>
    </location>
</feature>
<dbReference type="Pfam" id="PF01270">
    <property type="entry name" value="Glyco_hydro_8"/>
    <property type="match status" value="1"/>
</dbReference>